<evidence type="ECO:0000313" key="2">
    <source>
        <dbReference type="EMBL" id="ATZ18265.1"/>
    </source>
</evidence>
<sequence length="313" mass="35226">MDTYRNYGRSYIPRGFITFAQILGTMITGIILVITIYFLLTDGFIKEKPTLSALIIGIEVYFLWKSIYSAYVIITYLKTASDEEVIANRYILAVLSVGVGGIITPFILTSMPNIETESSLNPRAFLAKNLGFTMLFGFTLFLVTFISISLSSGITFNELIDTKSDFGLIGFLSITLGIVGLLIGILGYGLFARSNASELMKEKNLQGYVMQVVGVIFTIISTVELVFLIMMSIVRLIGVIFQSFACMNRYDGFFKVFAILFAFSRIGFEIWYVTWVVAMYSRIISGLWSKEQVVRINNFEKVDDIRVQEQNAK</sequence>
<organism evidence="2 3">
    <name type="scientific">Mesoplasma melaleucae</name>
    <dbReference type="NCBI Taxonomy" id="81459"/>
    <lineage>
        <taxon>Bacteria</taxon>
        <taxon>Bacillati</taxon>
        <taxon>Mycoplasmatota</taxon>
        <taxon>Mollicutes</taxon>
        <taxon>Entomoplasmatales</taxon>
        <taxon>Entomoplasmataceae</taxon>
        <taxon>Mesoplasma</taxon>
    </lineage>
</organism>
<proteinExistence type="predicted"/>
<gene>
    <name evidence="2" type="ORF">EMELA_v1c07780</name>
</gene>
<reference evidence="2 3" key="1">
    <citation type="submission" date="2017-11" db="EMBL/GenBank/DDBJ databases">
        <title>Genome sequence of Entomoplasma melaleucae M1 (ATCC 49191).</title>
        <authorList>
            <person name="Lo W.-S."/>
            <person name="Gasparich G.E."/>
            <person name="Kuo C.-H."/>
        </authorList>
    </citation>
    <scope>NUCLEOTIDE SEQUENCE [LARGE SCALE GENOMIC DNA]</scope>
    <source>
        <strain evidence="2 3">M1</strain>
    </source>
</reference>
<dbReference type="KEGG" id="eml:EMELA_v1c07780"/>
<dbReference type="EMBL" id="CP024964">
    <property type="protein sequence ID" value="ATZ18265.1"/>
    <property type="molecule type" value="Genomic_DNA"/>
</dbReference>
<feature type="transmembrane region" description="Helical" evidence="1">
    <location>
        <begin position="166"/>
        <end position="191"/>
    </location>
</feature>
<protein>
    <submittedName>
        <fullName evidence="2">Uncharacterized protein</fullName>
    </submittedName>
</protein>
<dbReference type="AlphaFoldDB" id="A0A2K8NWP0"/>
<keyword evidence="1" id="KW-0472">Membrane</keyword>
<feature type="transmembrane region" description="Helical" evidence="1">
    <location>
        <begin position="130"/>
        <end position="154"/>
    </location>
</feature>
<feature type="transmembrane region" description="Helical" evidence="1">
    <location>
        <begin position="16"/>
        <end position="40"/>
    </location>
</feature>
<name>A0A2K8NWP0_9MOLU</name>
<dbReference type="OrthoDB" id="388593at2"/>
<feature type="transmembrane region" description="Helical" evidence="1">
    <location>
        <begin position="253"/>
        <end position="280"/>
    </location>
</feature>
<keyword evidence="1" id="KW-1133">Transmembrane helix</keyword>
<keyword evidence="1" id="KW-0812">Transmembrane</keyword>
<feature type="transmembrane region" description="Helical" evidence="1">
    <location>
        <begin position="212"/>
        <end position="241"/>
    </location>
</feature>
<dbReference type="RefSeq" id="WP_028124359.1">
    <property type="nucleotide sequence ID" value="NZ_CP024964.1"/>
</dbReference>
<evidence type="ECO:0000256" key="1">
    <source>
        <dbReference type="SAM" id="Phobius"/>
    </source>
</evidence>
<feature type="transmembrane region" description="Helical" evidence="1">
    <location>
        <begin position="89"/>
        <end position="109"/>
    </location>
</feature>
<dbReference type="Proteomes" id="UP000231896">
    <property type="component" value="Chromosome"/>
</dbReference>
<feature type="transmembrane region" description="Helical" evidence="1">
    <location>
        <begin position="52"/>
        <end position="77"/>
    </location>
</feature>
<accession>A0A2K8NWP0</accession>
<keyword evidence="3" id="KW-1185">Reference proteome</keyword>
<evidence type="ECO:0000313" key="3">
    <source>
        <dbReference type="Proteomes" id="UP000231896"/>
    </source>
</evidence>